<dbReference type="PANTHER" id="PTHR10828">
    <property type="entry name" value="M-PHASE INDUCER PHOSPHATASE DUAL SPECIFICITY PHOSPHATASE CDC25"/>
    <property type="match status" value="1"/>
</dbReference>
<dbReference type="OrthoDB" id="8300214at2759"/>
<dbReference type="InterPro" id="IPR001763">
    <property type="entry name" value="Rhodanese-like_dom"/>
</dbReference>
<proteinExistence type="predicted"/>
<accession>A0A9W9JDV2</accession>
<dbReference type="RefSeq" id="XP_058305568.1">
    <property type="nucleotide sequence ID" value="XM_058455580.1"/>
</dbReference>
<gene>
    <name evidence="2" type="ORF">N7498_008518</name>
</gene>
<reference evidence="2" key="1">
    <citation type="submission" date="2022-12" db="EMBL/GenBank/DDBJ databases">
        <authorList>
            <person name="Petersen C."/>
        </authorList>
    </citation>
    <scope>NUCLEOTIDE SEQUENCE</scope>
    <source>
        <strain evidence="2">IBT 15544</strain>
    </source>
</reference>
<sequence>MAAPDIPRNTQWHEAYPAPMSKVDALPRQELLRWLREGKQAGRDFVLVDVRRNDFEGGTIRGSLNLPCQSLYPTRPALYTLLKSGGVENVIWYCGSCGGRGPRAAAWFADYLVEKRDSTMKSMILEGGIKGWAAAGPEYTELMDEYDASVWAKS</sequence>
<name>A0A9W9JDV2_9EURO</name>
<dbReference type="GO" id="GO:0005737">
    <property type="term" value="C:cytoplasm"/>
    <property type="evidence" value="ECO:0007669"/>
    <property type="project" value="TreeGrafter"/>
</dbReference>
<dbReference type="SMART" id="SM00450">
    <property type="entry name" value="RHOD"/>
    <property type="match status" value="1"/>
</dbReference>
<dbReference type="EMBL" id="JAPQKR010000015">
    <property type="protein sequence ID" value="KAJ5195080.1"/>
    <property type="molecule type" value="Genomic_DNA"/>
</dbReference>
<dbReference type="PROSITE" id="PS50206">
    <property type="entry name" value="RHODANESE_3"/>
    <property type="match status" value="1"/>
</dbReference>
<evidence type="ECO:0000313" key="2">
    <source>
        <dbReference type="EMBL" id="KAJ5195080.1"/>
    </source>
</evidence>
<dbReference type="PANTHER" id="PTHR10828:SF50">
    <property type="entry name" value="REDUCTASE (ARC2), PUTATIVE (AFU_ORTHOLOGUE AFUA_6G13400)-RELATED"/>
    <property type="match status" value="1"/>
</dbReference>
<dbReference type="GO" id="GO:0005634">
    <property type="term" value="C:nucleus"/>
    <property type="evidence" value="ECO:0007669"/>
    <property type="project" value="TreeGrafter"/>
</dbReference>
<keyword evidence="3" id="KW-1185">Reference proteome</keyword>
<organism evidence="2 3">
    <name type="scientific">Penicillium cinerascens</name>
    <dbReference type="NCBI Taxonomy" id="70096"/>
    <lineage>
        <taxon>Eukaryota</taxon>
        <taxon>Fungi</taxon>
        <taxon>Dikarya</taxon>
        <taxon>Ascomycota</taxon>
        <taxon>Pezizomycotina</taxon>
        <taxon>Eurotiomycetes</taxon>
        <taxon>Eurotiomycetidae</taxon>
        <taxon>Eurotiales</taxon>
        <taxon>Aspergillaceae</taxon>
        <taxon>Penicillium</taxon>
    </lineage>
</organism>
<reference evidence="2" key="2">
    <citation type="journal article" date="2023" name="IMA Fungus">
        <title>Comparative genomic study of the Penicillium genus elucidates a diverse pangenome and 15 lateral gene transfer events.</title>
        <authorList>
            <person name="Petersen C."/>
            <person name="Sorensen T."/>
            <person name="Nielsen M.R."/>
            <person name="Sondergaard T.E."/>
            <person name="Sorensen J.L."/>
            <person name="Fitzpatrick D.A."/>
            <person name="Frisvad J.C."/>
            <person name="Nielsen K.L."/>
        </authorList>
    </citation>
    <scope>NUCLEOTIDE SEQUENCE</scope>
    <source>
        <strain evidence="2">IBT 15544</strain>
    </source>
</reference>
<dbReference type="SUPFAM" id="SSF52821">
    <property type="entry name" value="Rhodanese/Cell cycle control phosphatase"/>
    <property type="match status" value="1"/>
</dbReference>
<dbReference type="Pfam" id="PF00581">
    <property type="entry name" value="Rhodanese"/>
    <property type="match status" value="1"/>
</dbReference>
<evidence type="ECO:0000259" key="1">
    <source>
        <dbReference type="PROSITE" id="PS50206"/>
    </source>
</evidence>
<dbReference type="AlphaFoldDB" id="A0A9W9JDV2"/>
<comment type="caution">
    <text evidence="2">The sequence shown here is derived from an EMBL/GenBank/DDBJ whole genome shotgun (WGS) entry which is preliminary data.</text>
</comment>
<dbReference type="InterPro" id="IPR036873">
    <property type="entry name" value="Rhodanese-like_dom_sf"/>
</dbReference>
<dbReference type="FunFam" id="3.40.250.10:FF:000045">
    <property type="entry name" value="Arsenate reductase (Arc2), putative"/>
    <property type="match status" value="1"/>
</dbReference>
<dbReference type="CDD" id="cd01443">
    <property type="entry name" value="Cdc25_Acr2p"/>
    <property type="match status" value="1"/>
</dbReference>
<dbReference type="Gene3D" id="3.40.250.10">
    <property type="entry name" value="Rhodanese-like domain"/>
    <property type="match status" value="1"/>
</dbReference>
<dbReference type="GO" id="GO:0004725">
    <property type="term" value="F:protein tyrosine phosphatase activity"/>
    <property type="evidence" value="ECO:0007669"/>
    <property type="project" value="TreeGrafter"/>
</dbReference>
<evidence type="ECO:0000313" key="3">
    <source>
        <dbReference type="Proteomes" id="UP001150904"/>
    </source>
</evidence>
<dbReference type="GeneID" id="83182881"/>
<dbReference type="Proteomes" id="UP001150904">
    <property type="component" value="Unassembled WGS sequence"/>
</dbReference>
<feature type="domain" description="Rhodanese" evidence="1">
    <location>
        <begin position="41"/>
        <end position="141"/>
    </location>
</feature>
<protein>
    <submittedName>
        <fullName evidence="2">Arsenate reductase (Arc2)</fullName>
    </submittedName>
</protein>